<gene>
    <name evidence="2" type="ORF">AKJ08_3257</name>
</gene>
<dbReference type="Proteomes" id="UP000055590">
    <property type="component" value="Chromosome"/>
</dbReference>
<evidence type="ECO:0000313" key="3">
    <source>
        <dbReference type="Proteomes" id="UP000055590"/>
    </source>
</evidence>
<feature type="region of interest" description="Disordered" evidence="1">
    <location>
        <begin position="135"/>
        <end position="174"/>
    </location>
</feature>
<dbReference type="AlphaFoldDB" id="A0A0K1PH71"/>
<dbReference type="NCBIfam" id="NF041621">
    <property type="entry name" value="MXAN_5187_C_dom"/>
    <property type="match status" value="1"/>
</dbReference>
<evidence type="ECO:0000256" key="1">
    <source>
        <dbReference type="SAM" id="MobiDB-lite"/>
    </source>
</evidence>
<protein>
    <submittedName>
        <fullName evidence="2">Uncharacterized protein</fullName>
    </submittedName>
</protein>
<dbReference type="OrthoDB" id="5498296at2"/>
<accession>A0A0K1PH71</accession>
<organism evidence="2 3">
    <name type="scientific">Vulgatibacter incomptus</name>
    <dbReference type="NCBI Taxonomy" id="1391653"/>
    <lineage>
        <taxon>Bacteria</taxon>
        <taxon>Pseudomonadati</taxon>
        <taxon>Myxococcota</taxon>
        <taxon>Myxococcia</taxon>
        <taxon>Myxococcales</taxon>
        <taxon>Cystobacterineae</taxon>
        <taxon>Vulgatibacteraceae</taxon>
        <taxon>Vulgatibacter</taxon>
    </lineage>
</organism>
<name>A0A0K1PH71_9BACT</name>
<sequence length="245" mass="26143">MSKNTGGGGDEALRRVAELEAATEALKVRYEQFFQGTARMPPAEDHAQLRSALLKLKASAPRGAAVRFRLDALYNRFLSYERMWSRVVREREEGTYAPDLARARLRRSREAGAGVSATARAASAAGAGVAAEAGGVSDSRVAASSPDPREAATTQAPAVRKESPAGPRVPPASGSISDARLRAIYDSYVLAKRRCGESADGVSFERLAAKLRGQVPGLLEKHKTSNIDFKVVIHDGKAMLKVVPG</sequence>
<dbReference type="EMBL" id="CP012332">
    <property type="protein sequence ID" value="AKU92870.1"/>
    <property type="molecule type" value="Genomic_DNA"/>
</dbReference>
<proteinExistence type="predicted"/>
<keyword evidence="3" id="KW-1185">Reference proteome</keyword>
<reference evidence="2 3" key="1">
    <citation type="submission" date="2015-08" db="EMBL/GenBank/DDBJ databases">
        <authorList>
            <person name="Babu N.S."/>
            <person name="Beckwith C.J."/>
            <person name="Beseler K.G."/>
            <person name="Brison A."/>
            <person name="Carone J.V."/>
            <person name="Caskin T.P."/>
            <person name="Diamond M."/>
            <person name="Durham M.E."/>
            <person name="Foxe J.M."/>
            <person name="Go M."/>
            <person name="Henderson B.A."/>
            <person name="Jones I.B."/>
            <person name="McGettigan J.A."/>
            <person name="Micheletti S.J."/>
            <person name="Nasrallah M.E."/>
            <person name="Ortiz D."/>
            <person name="Piller C.R."/>
            <person name="Privatt S.R."/>
            <person name="Schneider S.L."/>
            <person name="Sharp S."/>
            <person name="Smith T.C."/>
            <person name="Stanton J.D."/>
            <person name="Ullery H.E."/>
            <person name="Wilson R.J."/>
            <person name="Serrano M.G."/>
            <person name="Buck G."/>
            <person name="Lee V."/>
            <person name="Wang Y."/>
            <person name="Carvalho R."/>
            <person name="Voegtly L."/>
            <person name="Shi R."/>
            <person name="Duckworth R."/>
            <person name="Johnson A."/>
            <person name="Loviza R."/>
            <person name="Walstead R."/>
            <person name="Shah Z."/>
            <person name="Kiflezghi M."/>
            <person name="Wade K."/>
            <person name="Ball S.L."/>
            <person name="Bradley K.W."/>
            <person name="Asai D.J."/>
            <person name="Bowman C.A."/>
            <person name="Russell D.A."/>
            <person name="Pope W.H."/>
            <person name="Jacobs-Sera D."/>
            <person name="Hendrix R.W."/>
            <person name="Hatfull G.F."/>
        </authorList>
    </citation>
    <scope>NUCLEOTIDE SEQUENCE [LARGE SCALE GENOMIC DNA]</scope>
    <source>
        <strain evidence="2 3">DSM 27710</strain>
    </source>
</reference>
<dbReference type="STRING" id="1391653.AKJ08_3257"/>
<dbReference type="KEGG" id="vin:AKJ08_3257"/>
<dbReference type="RefSeq" id="WP_050726977.1">
    <property type="nucleotide sequence ID" value="NZ_CP012332.1"/>
</dbReference>
<evidence type="ECO:0000313" key="2">
    <source>
        <dbReference type="EMBL" id="AKU92870.1"/>
    </source>
</evidence>